<name>A0A7J5U3B2_9BACT</name>
<organism evidence="1 2">
    <name type="scientific">Rudanella paleaurantiibacter</name>
    <dbReference type="NCBI Taxonomy" id="2614655"/>
    <lineage>
        <taxon>Bacteria</taxon>
        <taxon>Pseudomonadati</taxon>
        <taxon>Bacteroidota</taxon>
        <taxon>Cytophagia</taxon>
        <taxon>Cytophagales</taxon>
        <taxon>Cytophagaceae</taxon>
        <taxon>Rudanella</taxon>
    </lineage>
</organism>
<evidence type="ECO:0000313" key="2">
    <source>
        <dbReference type="Proteomes" id="UP000488299"/>
    </source>
</evidence>
<sequence length="111" mass="12297">MPGPDKPVPKGKPVVREVVIYPALTLEQVRRDEEGFITEVPGIAPVRTVKSDKQGKFCAYKLPAGRYSVLIREPKGLFGNQFDGQNHINPETVTPRKVTRTTLEITHGAAF</sequence>
<comment type="caution">
    <text evidence="1">The sequence shown here is derived from an EMBL/GenBank/DDBJ whole genome shotgun (WGS) entry which is preliminary data.</text>
</comment>
<keyword evidence="1" id="KW-0121">Carboxypeptidase</keyword>
<dbReference type="Proteomes" id="UP000488299">
    <property type="component" value="Unassembled WGS sequence"/>
</dbReference>
<proteinExistence type="predicted"/>
<dbReference type="AlphaFoldDB" id="A0A7J5U3B2"/>
<keyword evidence="1" id="KW-0645">Protease</keyword>
<accession>A0A7J5U3B2</accession>
<evidence type="ECO:0000313" key="1">
    <source>
        <dbReference type="EMBL" id="KAB7732299.1"/>
    </source>
</evidence>
<gene>
    <name evidence="1" type="ORF">F5984_06680</name>
</gene>
<reference evidence="1 2" key="1">
    <citation type="submission" date="2019-10" db="EMBL/GenBank/DDBJ databases">
        <title>Rudanella paleaurantiibacter sp. nov., isolated from sludge.</title>
        <authorList>
            <person name="Xu S.Q."/>
        </authorList>
    </citation>
    <scope>NUCLEOTIDE SEQUENCE [LARGE SCALE GENOMIC DNA]</scope>
    <source>
        <strain evidence="1 2">HX-22-17</strain>
    </source>
</reference>
<keyword evidence="1" id="KW-0378">Hydrolase</keyword>
<protein>
    <submittedName>
        <fullName evidence="1">Carboxypeptidase regulatory-like domain-containing protein</fullName>
    </submittedName>
</protein>
<dbReference type="EMBL" id="WELI01000002">
    <property type="protein sequence ID" value="KAB7732299.1"/>
    <property type="molecule type" value="Genomic_DNA"/>
</dbReference>
<keyword evidence="2" id="KW-1185">Reference proteome</keyword>
<dbReference type="GO" id="GO:0004180">
    <property type="term" value="F:carboxypeptidase activity"/>
    <property type="evidence" value="ECO:0007669"/>
    <property type="project" value="UniProtKB-KW"/>
</dbReference>